<feature type="binding site" evidence="16">
    <location>
        <position position="195"/>
    </location>
    <ligand>
        <name>Zn(2+)</name>
        <dbReference type="ChEBI" id="CHEBI:29105"/>
        <note>catalytic</note>
    </ligand>
</feature>
<dbReference type="GeneID" id="39991188"/>
<sequence>MFDELEVKDENKGVAESVVYELPKPGERRLKATTYLLNDRDWAPIRIKVSAEDLKNESMYCKAAGEKRPNFLGELVECEETDVITEAKKNDLLKTILPEAIKLHADRLLVKPVPGPVVVSVPSKGVCPHFTVPEEHMTRGVNLTDFVLYVAAGPGATFTSICSEESIEDRPFSAVMNFEPARILPTRYAVRIAAHEIAHALGFSFRRMRELEMTDYFDFPGEKIKYQVNSKMTRNVSQRHYNCEESRGAFLEEEGGTWNMVSHWERRDAKDELMSVYFDLPGAMLYTAFTMAAFEDMKYFRANWGKEETMSWGKDAGCEFQYINCVEDKKSTYPSMFCNSTSETLKCTSDRFALGECSLTTYNNDLPLKYRYFLRARKEAGSAETLTDRCPIIAPTAATVCTNGKEESMPGSRVG</sequence>
<evidence type="ECO:0000256" key="15">
    <source>
        <dbReference type="PIRSR" id="PIRSR601577-1"/>
    </source>
</evidence>
<dbReference type="PANTHER" id="PTHR10942">
    <property type="entry name" value="LEISHMANOLYSIN-LIKE PEPTIDASE"/>
    <property type="match status" value="1"/>
</dbReference>
<name>A0A1X0NGN3_9TRYP</name>
<keyword evidence="6" id="KW-0732">Signal</keyword>
<dbReference type="Gene3D" id="3.90.132.10">
    <property type="entry name" value="Leishmanolysin , domain 2"/>
    <property type="match status" value="1"/>
</dbReference>
<evidence type="ECO:0000256" key="16">
    <source>
        <dbReference type="PIRSR" id="PIRSR601577-2"/>
    </source>
</evidence>
<keyword evidence="11" id="KW-0472">Membrane</keyword>
<proteinExistence type="inferred from homology"/>
<organism evidence="18 19">
    <name type="scientific">Trypanosoma theileri</name>
    <dbReference type="NCBI Taxonomy" id="67003"/>
    <lineage>
        <taxon>Eukaryota</taxon>
        <taxon>Discoba</taxon>
        <taxon>Euglenozoa</taxon>
        <taxon>Kinetoplastea</taxon>
        <taxon>Metakinetoplastina</taxon>
        <taxon>Trypanosomatida</taxon>
        <taxon>Trypanosomatidae</taxon>
        <taxon>Trypanosoma</taxon>
    </lineage>
</organism>
<feature type="binding site" evidence="16">
    <location>
        <position position="199"/>
    </location>
    <ligand>
        <name>Zn(2+)</name>
        <dbReference type="ChEBI" id="CHEBI:29105"/>
        <note>catalytic</note>
    </ligand>
</feature>
<dbReference type="VEuPathDB" id="TriTrypDB:TM35_000831090"/>
<comment type="caution">
    <text evidence="18">The sequence shown here is derived from an EMBL/GenBank/DDBJ whole genome shotgun (WGS) entry which is preliminary data.</text>
</comment>
<evidence type="ECO:0000256" key="1">
    <source>
        <dbReference type="ARBA" id="ARBA00001249"/>
    </source>
</evidence>
<comment type="cofactor">
    <cofactor evidence="16 17">
        <name>Zn(2+)</name>
        <dbReference type="ChEBI" id="CHEBI:29105"/>
    </cofactor>
    <text evidence="16 17">Binds 1 zinc ion per subunit.</text>
</comment>
<dbReference type="PANTHER" id="PTHR10942:SF0">
    <property type="entry name" value="LEISHMANOLYSIN-LIKE PEPTIDASE"/>
    <property type="match status" value="1"/>
</dbReference>
<evidence type="ECO:0000256" key="7">
    <source>
        <dbReference type="ARBA" id="ARBA00022801"/>
    </source>
</evidence>
<dbReference type="Proteomes" id="UP000192257">
    <property type="component" value="Unassembled WGS sequence"/>
</dbReference>
<comment type="subcellular location">
    <subcellularLocation>
        <location evidence="2">Membrane</location>
    </subcellularLocation>
</comment>
<dbReference type="Gene3D" id="3.10.170.20">
    <property type="match status" value="1"/>
</dbReference>
<keyword evidence="7 17" id="KW-0378">Hydrolase</keyword>
<feature type="active site" evidence="15">
    <location>
        <position position="196"/>
    </location>
</feature>
<comment type="catalytic activity">
    <reaction evidence="1">
        <text>Preference for hydrophobic residues at P1 and P1' and basic residues at P2' and P3'. A model nonapeptide is cleaved at -Ala-Tyr-|-Leu-Lys-Lys-.</text>
        <dbReference type="EC" id="3.4.24.36"/>
    </reaction>
</comment>
<evidence type="ECO:0000256" key="9">
    <source>
        <dbReference type="ARBA" id="ARBA00022889"/>
    </source>
</evidence>
<evidence type="ECO:0000256" key="13">
    <source>
        <dbReference type="ARBA" id="ARBA00023157"/>
    </source>
</evidence>
<reference evidence="18 19" key="1">
    <citation type="submission" date="2017-03" db="EMBL/GenBank/DDBJ databases">
        <title>An alternative strategy for trypanosome survival in the mammalian bloodstream revealed through genome and transcriptome analysis of the ubiquitous bovine parasite Trypanosoma (Megatrypanum) theileri.</title>
        <authorList>
            <person name="Kelly S."/>
            <person name="Ivens A."/>
            <person name="Mott A."/>
            <person name="O'Neill E."/>
            <person name="Emms D."/>
            <person name="Macleod O."/>
            <person name="Voorheis P."/>
            <person name="Matthews J."/>
            <person name="Matthews K."/>
            <person name="Carrington M."/>
        </authorList>
    </citation>
    <scope>NUCLEOTIDE SEQUENCE [LARGE SCALE GENOMIC DNA]</scope>
    <source>
        <strain evidence="18">Edinburgh</strain>
    </source>
</reference>
<evidence type="ECO:0000256" key="8">
    <source>
        <dbReference type="ARBA" id="ARBA00022833"/>
    </source>
</evidence>
<keyword evidence="10 16" id="KW-0482">Metalloprotease</keyword>
<accession>A0A1X0NGN3</accession>
<evidence type="ECO:0000256" key="14">
    <source>
        <dbReference type="ARBA" id="ARBA00023180"/>
    </source>
</evidence>
<dbReference type="Pfam" id="PF01457">
    <property type="entry name" value="Peptidase_M8"/>
    <property type="match status" value="1"/>
</dbReference>
<evidence type="ECO:0000256" key="10">
    <source>
        <dbReference type="ARBA" id="ARBA00023049"/>
    </source>
</evidence>
<evidence type="ECO:0000313" key="19">
    <source>
        <dbReference type="Proteomes" id="UP000192257"/>
    </source>
</evidence>
<keyword evidence="5 16" id="KW-0479">Metal-binding</keyword>
<dbReference type="OrthoDB" id="527990at2759"/>
<dbReference type="GO" id="GO:0004222">
    <property type="term" value="F:metalloendopeptidase activity"/>
    <property type="evidence" value="ECO:0007669"/>
    <property type="project" value="UniProtKB-UniRule"/>
</dbReference>
<feature type="binding site" evidence="16">
    <location>
        <position position="263"/>
    </location>
    <ligand>
        <name>Zn(2+)</name>
        <dbReference type="ChEBI" id="CHEBI:29105"/>
        <note>catalytic</note>
    </ligand>
</feature>
<evidence type="ECO:0000256" key="17">
    <source>
        <dbReference type="RuleBase" id="RU366077"/>
    </source>
</evidence>
<keyword evidence="14" id="KW-0325">Glycoprotein</keyword>
<evidence type="ECO:0000256" key="4">
    <source>
        <dbReference type="ARBA" id="ARBA00022670"/>
    </source>
</evidence>
<evidence type="ECO:0000256" key="6">
    <source>
        <dbReference type="ARBA" id="ARBA00022729"/>
    </source>
</evidence>
<gene>
    <name evidence="18" type="ORF">TM35_000831090</name>
</gene>
<dbReference type="SUPFAM" id="SSF55486">
    <property type="entry name" value="Metalloproteases ('zincins'), catalytic domain"/>
    <property type="match status" value="1"/>
</dbReference>
<dbReference type="GO" id="GO:0005737">
    <property type="term" value="C:cytoplasm"/>
    <property type="evidence" value="ECO:0007669"/>
    <property type="project" value="TreeGrafter"/>
</dbReference>
<evidence type="ECO:0000313" key="18">
    <source>
        <dbReference type="EMBL" id="ORC82808.1"/>
    </source>
</evidence>
<dbReference type="EMBL" id="NBCO01000083">
    <property type="protein sequence ID" value="ORC82808.1"/>
    <property type="molecule type" value="Genomic_DNA"/>
</dbReference>
<keyword evidence="19" id="KW-1185">Reference proteome</keyword>
<dbReference type="AlphaFoldDB" id="A0A1X0NGN3"/>
<keyword evidence="4 17" id="KW-0645">Protease</keyword>
<dbReference type="Gene3D" id="2.10.55.10">
    <property type="entry name" value="Leishmanolysin domain 3"/>
    <property type="match status" value="1"/>
</dbReference>
<dbReference type="RefSeq" id="XP_028877306.1">
    <property type="nucleotide sequence ID" value="XM_029031408.1"/>
</dbReference>
<comment type="similarity">
    <text evidence="3 17">Belongs to the peptidase M8 family.</text>
</comment>
<dbReference type="GO" id="GO:0007155">
    <property type="term" value="P:cell adhesion"/>
    <property type="evidence" value="ECO:0007669"/>
    <property type="project" value="UniProtKB-KW"/>
</dbReference>
<dbReference type="PRINTS" id="PR00782">
    <property type="entry name" value="LSHMANOLYSIN"/>
</dbReference>
<evidence type="ECO:0000256" key="11">
    <source>
        <dbReference type="ARBA" id="ARBA00023136"/>
    </source>
</evidence>
<dbReference type="EC" id="3.4.24.-" evidence="17"/>
<keyword evidence="9" id="KW-0130">Cell adhesion</keyword>
<dbReference type="InterPro" id="IPR001577">
    <property type="entry name" value="Peptidase_M8"/>
</dbReference>
<feature type="non-terminal residue" evidence="18">
    <location>
        <position position="415"/>
    </location>
</feature>
<evidence type="ECO:0000256" key="2">
    <source>
        <dbReference type="ARBA" id="ARBA00004370"/>
    </source>
</evidence>
<evidence type="ECO:0000256" key="5">
    <source>
        <dbReference type="ARBA" id="ARBA00022723"/>
    </source>
</evidence>
<dbReference type="GO" id="GO:0006508">
    <property type="term" value="P:proteolysis"/>
    <property type="evidence" value="ECO:0007669"/>
    <property type="project" value="UniProtKB-KW"/>
</dbReference>
<dbReference type="GO" id="GO:0046872">
    <property type="term" value="F:metal ion binding"/>
    <property type="evidence" value="ECO:0007669"/>
    <property type="project" value="UniProtKB-KW"/>
</dbReference>
<evidence type="ECO:0000256" key="3">
    <source>
        <dbReference type="ARBA" id="ARBA00005860"/>
    </source>
</evidence>
<keyword evidence="13" id="KW-1015">Disulfide bond</keyword>
<evidence type="ECO:0000256" key="12">
    <source>
        <dbReference type="ARBA" id="ARBA00023145"/>
    </source>
</evidence>
<keyword evidence="12" id="KW-0865">Zymogen</keyword>
<protein>
    <recommendedName>
        <fullName evidence="17">Leishmanolysin-like peptidase</fullName>
        <ecNumber evidence="17">3.4.24.-</ecNumber>
    </recommendedName>
</protein>
<dbReference type="GO" id="GO:0016020">
    <property type="term" value="C:membrane"/>
    <property type="evidence" value="ECO:0007669"/>
    <property type="project" value="UniProtKB-SubCell"/>
</dbReference>
<keyword evidence="8 16" id="KW-0862">Zinc</keyword>